<keyword evidence="2" id="KW-1185">Reference proteome</keyword>
<accession>A0ABW3WKI4</accession>
<protein>
    <submittedName>
        <fullName evidence="1">Uncharacterized protein</fullName>
    </submittedName>
</protein>
<comment type="caution">
    <text evidence="1">The sequence shown here is derived from an EMBL/GenBank/DDBJ whole genome shotgun (WGS) entry which is preliminary data.</text>
</comment>
<sequence>MRTEIEFEDVSIIRFLDGEDILQSFYVLEHEFSKLKIRIKNFVL</sequence>
<dbReference type="Proteomes" id="UP001597241">
    <property type="component" value="Unassembled WGS sequence"/>
</dbReference>
<reference evidence="2" key="1">
    <citation type="journal article" date="2019" name="Int. J. Syst. Evol. Microbiol.">
        <title>The Global Catalogue of Microorganisms (GCM) 10K type strain sequencing project: providing services to taxonomists for standard genome sequencing and annotation.</title>
        <authorList>
            <consortium name="The Broad Institute Genomics Platform"/>
            <consortium name="The Broad Institute Genome Sequencing Center for Infectious Disease"/>
            <person name="Wu L."/>
            <person name="Ma J."/>
        </authorList>
    </citation>
    <scope>NUCLEOTIDE SEQUENCE [LARGE SCALE GENOMIC DNA]</scope>
    <source>
        <strain evidence="2">CCUG 62221</strain>
    </source>
</reference>
<proteinExistence type="predicted"/>
<name>A0ABW3WKI4_9FLAO</name>
<evidence type="ECO:0000313" key="1">
    <source>
        <dbReference type="EMBL" id="MFD1292407.1"/>
    </source>
</evidence>
<dbReference type="RefSeq" id="WP_386806992.1">
    <property type="nucleotide sequence ID" value="NZ_JBHTMV010000001.1"/>
</dbReference>
<organism evidence="1 2">
    <name type="scientific">Lutibacter holmesii</name>
    <dbReference type="NCBI Taxonomy" id="1137985"/>
    <lineage>
        <taxon>Bacteria</taxon>
        <taxon>Pseudomonadati</taxon>
        <taxon>Bacteroidota</taxon>
        <taxon>Flavobacteriia</taxon>
        <taxon>Flavobacteriales</taxon>
        <taxon>Flavobacteriaceae</taxon>
        <taxon>Lutibacter</taxon>
    </lineage>
</organism>
<evidence type="ECO:0000313" key="2">
    <source>
        <dbReference type="Proteomes" id="UP001597241"/>
    </source>
</evidence>
<gene>
    <name evidence="1" type="ORF">ACFQ5N_01050</name>
</gene>
<dbReference type="EMBL" id="JBHTMV010000001">
    <property type="protein sequence ID" value="MFD1292407.1"/>
    <property type="molecule type" value="Genomic_DNA"/>
</dbReference>